<gene>
    <name evidence="5" type="ordered locus">BDU_362</name>
</gene>
<name>B5RLQ6_BORDL</name>
<dbReference type="InterPro" id="IPR036878">
    <property type="entry name" value="Glu_permease_IIB"/>
</dbReference>
<feature type="domain" description="PTS EIIB type-1" evidence="4">
    <location>
        <begin position="24"/>
        <end position="105"/>
    </location>
</feature>
<evidence type="ECO:0000256" key="3">
    <source>
        <dbReference type="PROSITE-ProRule" id="PRU00421"/>
    </source>
</evidence>
<keyword evidence="2" id="KW-0598">Phosphotransferase system</keyword>
<dbReference type="GO" id="GO:0008982">
    <property type="term" value="F:protein-N(PI)-phosphohistidine-sugar phosphotransferase activity"/>
    <property type="evidence" value="ECO:0007669"/>
    <property type="project" value="InterPro"/>
</dbReference>
<dbReference type="KEGG" id="bdu:BDU_362"/>
<protein>
    <submittedName>
        <fullName evidence="5">Uncharacterized conserved protein</fullName>
    </submittedName>
</protein>
<dbReference type="AlphaFoldDB" id="B5RLQ6"/>
<dbReference type="HOGENOM" id="CLU_2407420_0_0_12"/>
<dbReference type="STRING" id="412419.BDU_362"/>
<dbReference type="SUPFAM" id="SSF55604">
    <property type="entry name" value="Glucose permease domain IIB"/>
    <property type="match status" value="1"/>
</dbReference>
<sequence length="105" mass="12190">MTYILLIWLIKHSLKDDKMHKETIETSEHILECFGGITNIKQVVKDLTRIKILVDSNSLVKRENLTKNKNIIGAIKSNEVTEIVMNFAIIDDVYTNIIYMINKKK</sequence>
<accession>B5RLQ6</accession>
<keyword evidence="1" id="KW-0808">Transferase</keyword>
<dbReference type="InterPro" id="IPR001996">
    <property type="entry name" value="PTS_IIB_1"/>
</dbReference>
<reference evidence="5 6" key="1">
    <citation type="journal article" date="2008" name="PLoS Genet.">
        <title>The genome of Borrelia recurrentis, the agent of deadly louse-borne relapsing fever, is a degraded subset of tick-borne Borrelia duttonii.</title>
        <authorList>
            <person name="Lescot M."/>
            <person name="Audic S."/>
            <person name="Robert C."/>
            <person name="Nguyen T.T."/>
            <person name="Blanc G."/>
            <person name="Cutler S.J."/>
            <person name="Wincker P."/>
            <person name="Couloux A."/>
            <person name="Claverie J.-M."/>
            <person name="Raoult D."/>
            <person name="Drancourt M."/>
        </authorList>
    </citation>
    <scope>NUCLEOTIDE SEQUENCE [LARGE SCALE GENOMIC DNA]</scope>
    <source>
        <strain evidence="5 6">Ly</strain>
    </source>
</reference>
<dbReference type="Proteomes" id="UP000000611">
    <property type="component" value="Chromosome"/>
</dbReference>
<dbReference type="PROSITE" id="PS51098">
    <property type="entry name" value="PTS_EIIB_TYPE_1"/>
    <property type="match status" value="1"/>
</dbReference>
<dbReference type="Gene3D" id="3.30.1360.60">
    <property type="entry name" value="Glucose permease domain IIB"/>
    <property type="match status" value="1"/>
</dbReference>
<dbReference type="EMBL" id="CP000976">
    <property type="protein sequence ID" value="ACH93314.1"/>
    <property type="molecule type" value="Genomic_DNA"/>
</dbReference>
<evidence type="ECO:0000259" key="4">
    <source>
        <dbReference type="PROSITE" id="PS51098"/>
    </source>
</evidence>
<keyword evidence="6" id="KW-1185">Reference proteome</keyword>
<dbReference type="eggNOG" id="COG1264">
    <property type="taxonomic scope" value="Bacteria"/>
</dbReference>
<evidence type="ECO:0000313" key="5">
    <source>
        <dbReference type="EMBL" id="ACH93314.1"/>
    </source>
</evidence>
<dbReference type="OrthoDB" id="350717at2"/>
<evidence type="ECO:0000313" key="6">
    <source>
        <dbReference type="Proteomes" id="UP000000611"/>
    </source>
</evidence>
<comment type="caution">
    <text evidence="3">Lacks conserved residue(s) required for the propagation of feature annotation.</text>
</comment>
<dbReference type="GO" id="GO:0009401">
    <property type="term" value="P:phosphoenolpyruvate-dependent sugar phosphotransferase system"/>
    <property type="evidence" value="ECO:0007669"/>
    <property type="project" value="UniProtKB-KW"/>
</dbReference>
<organism evidence="5 6">
    <name type="scientific">Borrelia duttonii (strain Ly)</name>
    <dbReference type="NCBI Taxonomy" id="412419"/>
    <lineage>
        <taxon>Bacteria</taxon>
        <taxon>Pseudomonadati</taxon>
        <taxon>Spirochaetota</taxon>
        <taxon>Spirochaetia</taxon>
        <taxon>Spirochaetales</taxon>
        <taxon>Borreliaceae</taxon>
        <taxon>Borrelia</taxon>
    </lineage>
</organism>
<evidence type="ECO:0000256" key="2">
    <source>
        <dbReference type="ARBA" id="ARBA00022683"/>
    </source>
</evidence>
<evidence type="ECO:0000256" key="1">
    <source>
        <dbReference type="ARBA" id="ARBA00022679"/>
    </source>
</evidence>
<proteinExistence type="predicted"/>